<dbReference type="InterPro" id="IPR003382">
    <property type="entry name" value="Flavoprotein"/>
</dbReference>
<keyword evidence="3 6" id="KW-0288">FMN</keyword>
<comment type="function">
    <text evidence="6">Involved in the non-oxidative decarboxylation and detoxification of phenolic derivatives. Flavin prenyltransferase that catalyzes the synthesis of the prenylated FMN cofactor (prenyl-FMN) for phenolic acid decarboxylase.</text>
</comment>
<dbReference type="InterPro" id="IPR004507">
    <property type="entry name" value="UbiX-like"/>
</dbReference>
<evidence type="ECO:0000259" key="7">
    <source>
        <dbReference type="Pfam" id="PF02441"/>
    </source>
</evidence>
<keyword evidence="4 6" id="KW-0808">Transferase</keyword>
<dbReference type="AlphaFoldDB" id="A0A9W6SFE4"/>
<feature type="binding site" evidence="6">
    <location>
        <begin position="86"/>
        <end position="89"/>
    </location>
    <ligand>
        <name>FMN</name>
        <dbReference type="ChEBI" id="CHEBI:58210"/>
    </ligand>
</feature>
<dbReference type="EC" id="2.5.1.129" evidence="6"/>
<evidence type="ECO:0000313" key="8">
    <source>
        <dbReference type="EMBL" id="GLY92563.1"/>
    </source>
</evidence>
<dbReference type="NCBIfam" id="TIGR00421">
    <property type="entry name" value="ubiX_pad"/>
    <property type="match status" value="1"/>
</dbReference>
<dbReference type="HAMAP" id="MF_01984">
    <property type="entry name" value="ubiX_pad"/>
    <property type="match status" value="1"/>
</dbReference>
<comment type="subunit">
    <text evidence="6">Homododecamer.</text>
</comment>
<comment type="caution">
    <text evidence="8">The sequence shown here is derived from an EMBL/GenBank/DDBJ whole genome shotgun (WGS) entry which is preliminary data.</text>
</comment>
<keyword evidence="9" id="KW-1185">Reference proteome</keyword>
<dbReference type="EMBL" id="BSTK01000031">
    <property type="protein sequence ID" value="GLY92563.1"/>
    <property type="molecule type" value="Genomic_DNA"/>
</dbReference>
<dbReference type="PANTHER" id="PTHR43374:SF1">
    <property type="entry name" value="FLAVIN PRENYLTRANSFERASE PAD1, MITOCHONDRIAL"/>
    <property type="match status" value="1"/>
</dbReference>
<evidence type="ECO:0000256" key="4">
    <source>
        <dbReference type="ARBA" id="ARBA00022679"/>
    </source>
</evidence>
<dbReference type="GO" id="GO:0009636">
    <property type="term" value="P:response to toxic substance"/>
    <property type="evidence" value="ECO:0007669"/>
    <property type="project" value="UniProtKB-KW"/>
</dbReference>
<evidence type="ECO:0000256" key="6">
    <source>
        <dbReference type="HAMAP-Rule" id="MF_01986"/>
    </source>
</evidence>
<gene>
    <name evidence="8" type="ORF">Airi02_104910</name>
</gene>
<proteinExistence type="inferred from homology"/>
<comment type="catalytic activity">
    <reaction evidence="5 6">
        <text>dimethylallyl phosphate + FMNH2 = prenylated FMNH2 + phosphate</text>
        <dbReference type="Rhea" id="RHEA:37743"/>
        <dbReference type="ChEBI" id="CHEBI:43474"/>
        <dbReference type="ChEBI" id="CHEBI:57618"/>
        <dbReference type="ChEBI" id="CHEBI:87467"/>
        <dbReference type="ChEBI" id="CHEBI:88052"/>
        <dbReference type="EC" id="2.5.1.129"/>
    </reaction>
</comment>
<dbReference type="InterPro" id="IPR036551">
    <property type="entry name" value="Flavin_trans-like"/>
</dbReference>
<dbReference type="NCBIfam" id="NF004685">
    <property type="entry name" value="PRK06029.1"/>
    <property type="match status" value="1"/>
</dbReference>
<dbReference type="GO" id="GO:0106141">
    <property type="term" value="F:flavin prenyltransferase activity"/>
    <property type="evidence" value="ECO:0007669"/>
    <property type="project" value="UniProtKB-EC"/>
</dbReference>
<evidence type="ECO:0000256" key="2">
    <source>
        <dbReference type="ARBA" id="ARBA00022630"/>
    </source>
</evidence>
<dbReference type="Pfam" id="PF02441">
    <property type="entry name" value="Flavoprotein"/>
    <property type="match status" value="1"/>
</dbReference>
<keyword evidence="6" id="KW-0058">Aromatic hydrocarbons catabolism</keyword>
<dbReference type="PANTHER" id="PTHR43374">
    <property type="entry name" value="FLAVIN PRENYLTRANSFERASE"/>
    <property type="match status" value="1"/>
</dbReference>
<sequence>MRLVVGMTGATGAIIGVRLLTALRELDVETHLVVSRWARATITEETPYAVREVTNLASVSYPPDDQGAAISSGSFRTDGMVVVPCSMKTVAGIRTGYANDLIGRAADVTLKERRRLVLLARETPLSTIHLENLLALSQMGATVLPPAPAFYNHPSTIGDIVEHIVGRTLDQFGLDLPTARRWTGMREGTHPTAAAPSYDQHTATAAAGHAPIDDTVVATA</sequence>
<keyword evidence="6" id="KW-0216">Detoxification</keyword>
<protein>
    <recommendedName>
        <fullName evidence="6">Probable UbiX-like flavin prenyltransferase</fullName>
        <ecNumber evidence="6">2.5.1.129</ecNumber>
    </recommendedName>
    <alternativeName>
        <fullName evidence="6">Phenolic acid decarboxylase subunit B</fullName>
        <shortName evidence="6">PAD</shortName>
    </alternativeName>
</protein>
<dbReference type="SUPFAM" id="SSF52507">
    <property type="entry name" value="Homo-oligomeric flavin-containing Cys decarboxylases, HFCD"/>
    <property type="match status" value="1"/>
</dbReference>
<dbReference type="Gene3D" id="3.40.50.1950">
    <property type="entry name" value="Flavin prenyltransferase-like"/>
    <property type="match status" value="1"/>
</dbReference>
<feature type="binding site" evidence="6">
    <location>
        <begin position="9"/>
        <end position="11"/>
    </location>
    <ligand>
        <name>FMN</name>
        <dbReference type="ChEBI" id="CHEBI:58210"/>
    </ligand>
</feature>
<name>A0A9W6SFE4_9ACTN</name>
<organism evidence="8 9">
    <name type="scientific">Actinoallomurus iriomotensis</name>
    <dbReference type="NCBI Taxonomy" id="478107"/>
    <lineage>
        <taxon>Bacteria</taxon>
        <taxon>Bacillati</taxon>
        <taxon>Actinomycetota</taxon>
        <taxon>Actinomycetes</taxon>
        <taxon>Streptosporangiales</taxon>
        <taxon>Thermomonosporaceae</taxon>
        <taxon>Actinoallomurus</taxon>
    </lineage>
</organism>
<evidence type="ECO:0000313" key="9">
    <source>
        <dbReference type="Proteomes" id="UP001165074"/>
    </source>
</evidence>
<dbReference type="Proteomes" id="UP001165074">
    <property type="component" value="Unassembled WGS sequence"/>
</dbReference>
<evidence type="ECO:0000256" key="5">
    <source>
        <dbReference type="ARBA" id="ARBA00050612"/>
    </source>
</evidence>
<reference evidence="8" key="1">
    <citation type="submission" date="2023-03" db="EMBL/GenBank/DDBJ databases">
        <title>Actinoallomurus iriomotensis NBRC 103684.</title>
        <authorList>
            <person name="Ichikawa N."/>
            <person name="Sato H."/>
            <person name="Tonouchi N."/>
        </authorList>
    </citation>
    <scope>NUCLEOTIDE SEQUENCE</scope>
    <source>
        <strain evidence="8">NBRC 103684</strain>
    </source>
</reference>
<dbReference type="HAMAP" id="MF_01986">
    <property type="entry name" value="ubiX_pad_yclB"/>
    <property type="match status" value="1"/>
</dbReference>
<feature type="domain" description="Flavoprotein" evidence="7">
    <location>
        <begin position="1"/>
        <end position="172"/>
    </location>
</feature>
<comment type="similarity">
    <text evidence="6">Belongs to the UbiX/PAD1 family. YclB subfamily.</text>
</comment>
<accession>A0A9W6SFE4</accession>
<evidence type="ECO:0000256" key="3">
    <source>
        <dbReference type="ARBA" id="ARBA00022643"/>
    </source>
</evidence>
<evidence type="ECO:0000256" key="1">
    <source>
        <dbReference type="ARBA" id="ARBA00022602"/>
    </source>
</evidence>
<dbReference type="GO" id="GO:0016831">
    <property type="term" value="F:carboxy-lyase activity"/>
    <property type="evidence" value="ECO:0007669"/>
    <property type="project" value="TreeGrafter"/>
</dbReference>
<dbReference type="InterPro" id="IPR032901">
    <property type="entry name" value="UbiX_pad_YclB"/>
</dbReference>
<dbReference type="FunFam" id="3.40.50.1950:FF:000001">
    <property type="entry name" value="Flavin prenyltransferase UbiX"/>
    <property type="match status" value="1"/>
</dbReference>
<feature type="binding site" evidence="6">
    <location>
        <position position="35"/>
    </location>
    <ligand>
        <name>FMN</name>
        <dbReference type="ChEBI" id="CHEBI:58210"/>
    </ligand>
</feature>
<keyword evidence="2 6" id="KW-0285">Flavoprotein</keyword>
<feature type="binding site" evidence="6">
    <location>
        <position position="121"/>
    </location>
    <ligand>
        <name>FMN</name>
        <dbReference type="ChEBI" id="CHEBI:58210"/>
    </ligand>
</feature>
<keyword evidence="1 6" id="KW-0637">Prenyltransferase</keyword>